<evidence type="ECO:0000313" key="1">
    <source>
        <dbReference type="EMBL" id="TGZ64127.1"/>
    </source>
</evidence>
<dbReference type="Proteomes" id="UP000308267">
    <property type="component" value="Unassembled WGS sequence"/>
</dbReference>
<accession>A0A4S2LT84</accession>
<protein>
    <submittedName>
        <fullName evidence="1">Uncharacterized protein</fullName>
    </submittedName>
</protein>
<organism evidence="1 2">
    <name type="scientific">Opisthorchis felineus</name>
    <dbReference type="NCBI Taxonomy" id="147828"/>
    <lineage>
        <taxon>Eukaryota</taxon>
        <taxon>Metazoa</taxon>
        <taxon>Spiralia</taxon>
        <taxon>Lophotrochozoa</taxon>
        <taxon>Platyhelminthes</taxon>
        <taxon>Trematoda</taxon>
        <taxon>Digenea</taxon>
        <taxon>Opisthorchiida</taxon>
        <taxon>Opisthorchiata</taxon>
        <taxon>Opisthorchiidae</taxon>
        <taxon>Opisthorchis</taxon>
    </lineage>
</organism>
<proteinExistence type="predicted"/>
<reference evidence="1 2" key="1">
    <citation type="journal article" date="2019" name="BMC Genomics">
        <title>New insights from Opisthorchis felineus genome: update on genomics of the epidemiologically important liver flukes.</title>
        <authorList>
            <person name="Ershov N.I."/>
            <person name="Mordvinov V.A."/>
            <person name="Prokhortchouk E.B."/>
            <person name="Pakharukova M.Y."/>
            <person name="Gunbin K.V."/>
            <person name="Ustyantsev K."/>
            <person name="Genaev M.A."/>
            <person name="Blinov A.G."/>
            <person name="Mazur A."/>
            <person name="Boulygina E."/>
            <person name="Tsygankova S."/>
            <person name="Khrameeva E."/>
            <person name="Chekanov N."/>
            <person name="Fan G."/>
            <person name="Xiao A."/>
            <person name="Zhang H."/>
            <person name="Xu X."/>
            <person name="Yang H."/>
            <person name="Solovyev V."/>
            <person name="Lee S.M."/>
            <person name="Liu X."/>
            <person name="Afonnikov D.A."/>
            <person name="Skryabin K.G."/>
        </authorList>
    </citation>
    <scope>NUCLEOTIDE SEQUENCE [LARGE SCALE GENOMIC DNA]</scope>
    <source>
        <strain evidence="1">AK-0245</strain>
        <tissue evidence="1">Whole organism</tissue>
    </source>
</reference>
<comment type="caution">
    <text evidence="1">The sequence shown here is derived from an EMBL/GenBank/DDBJ whole genome shotgun (WGS) entry which is preliminary data.</text>
</comment>
<name>A0A4S2LT84_OPIFE</name>
<gene>
    <name evidence="1" type="ORF">CRM22_006533</name>
</gene>
<sequence>MNHNLPASSVNSSVIHPPFTSIDHYRFCRFFTSFAISSHWYPAMVHSLQFCLMHLAGAVQVLRTRIIVHYSAALSNFLFSPCLVTPSSCNADTRPLHFV</sequence>
<dbReference type="EMBL" id="SJOL01006883">
    <property type="protein sequence ID" value="TGZ64127.1"/>
    <property type="molecule type" value="Genomic_DNA"/>
</dbReference>
<dbReference type="AlphaFoldDB" id="A0A4S2LT84"/>
<keyword evidence="2" id="KW-1185">Reference proteome</keyword>
<evidence type="ECO:0000313" key="2">
    <source>
        <dbReference type="Proteomes" id="UP000308267"/>
    </source>
</evidence>